<sequence>MFLTKNTTKAPLAKFQLNLIRQTLESIHCLSLFIDILLPKKVTQPRIRELDVMRLTQRHFLALVPATPKTKNPLRRCTVCSQTKRGPKKRKE</sequence>
<name>A0AAV8XQ53_9CUCU</name>
<dbReference type="EMBL" id="JAPWTK010000389">
    <property type="protein sequence ID" value="KAJ8941086.1"/>
    <property type="molecule type" value="Genomic_DNA"/>
</dbReference>
<evidence type="ECO:0000313" key="1">
    <source>
        <dbReference type="EMBL" id="KAJ8941086.1"/>
    </source>
</evidence>
<accession>A0AAV8XQ53</accession>
<organism evidence="1 2">
    <name type="scientific">Aromia moschata</name>
    <dbReference type="NCBI Taxonomy" id="1265417"/>
    <lineage>
        <taxon>Eukaryota</taxon>
        <taxon>Metazoa</taxon>
        <taxon>Ecdysozoa</taxon>
        <taxon>Arthropoda</taxon>
        <taxon>Hexapoda</taxon>
        <taxon>Insecta</taxon>
        <taxon>Pterygota</taxon>
        <taxon>Neoptera</taxon>
        <taxon>Endopterygota</taxon>
        <taxon>Coleoptera</taxon>
        <taxon>Polyphaga</taxon>
        <taxon>Cucujiformia</taxon>
        <taxon>Chrysomeloidea</taxon>
        <taxon>Cerambycidae</taxon>
        <taxon>Cerambycinae</taxon>
        <taxon>Callichromatini</taxon>
        <taxon>Aromia</taxon>
    </lineage>
</organism>
<comment type="caution">
    <text evidence="1">The sequence shown here is derived from an EMBL/GenBank/DDBJ whole genome shotgun (WGS) entry which is preliminary data.</text>
</comment>
<dbReference type="Proteomes" id="UP001162162">
    <property type="component" value="Unassembled WGS sequence"/>
</dbReference>
<gene>
    <name evidence="1" type="ORF">NQ318_003267</name>
</gene>
<proteinExistence type="predicted"/>
<protein>
    <submittedName>
        <fullName evidence="1">Uncharacterized protein</fullName>
    </submittedName>
</protein>
<evidence type="ECO:0000313" key="2">
    <source>
        <dbReference type="Proteomes" id="UP001162162"/>
    </source>
</evidence>
<reference evidence="1" key="1">
    <citation type="journal article" date="2023" name="Insect Mol. Biol.">
        <title>Genome sequencing provides insights into the evolution of gene families encoding plant cell wall-degrading enzymes in longhorned beetles.</title>
        <authorList>
            <person name="Shin N.R."/>
            <person name="Okamura Y."/>
            <person name="Kirsch R."/>
            <person name="Pauchet Y."/>
        </authorList>
    </citation>
    <scope>NUCLEOTIDE SEQUENCE</scope>
    <source>
        <strain evidence="1">AMC_N1</strain>
    </source>
</reference>
<dbReference type="AlphaFoldDB" id="A0AAV8XQ53"/>
<keyword evidence="2" id="KW-1185">Reference proteome</keyword>